<evidence type="ECO:0000313" key="2">
    <source>
        <dbReference type="Proteomes" id="UP000801864"/>
    </source>
</evidence>
<proteinExistence type="predicted"/>
<dbReference type="EMBL" id="QLNT01000008">
    <property type="protein sequence ID" value="KAF3072551.1"/>
    <property type="molecule type" value="Genomic_DNA"/>
</dbReference>
<evidence type="ECO:0000313" key="1">
    <source>
        <dbReference type="EMBL" id="KAF3072551.1"/>
    </source>
</evidence>
<protein>
    <submittedName>
        <fullName evidence="1">Uncharacterized protein</fullName>
    </submittedName>
</protein>
<accession>A0A9P4XG57</accession>
<dbReference type="AlphaFoldDB" id="A0A9P4XG57"/>
<name>A0A9P4XG57_9HYPO</name>
<gene>
    <name evidence="1" type="ORF">CFAM422_005371</name>
</gene>
<keyword evidence="2" id="KW-1185">Reference proteome</keyword>
<sequence length="65" mass="7233">MAGDPWQPQEHDKGGGGERWAGLMLGISFNCTRRSEDAGYQRRQGLLYAFVGGVESSMERRVSGW</sequence>
<comment type="caution">
    <text evidence="1">The sequence shown here is derived from an EMBL/GenBank/DDBJ whole genome shotgun (WGS) entry which is preliminary data.</text>
</comment>
<organism evidence="1 2">
    <name type="scientific">Trichoderma lentiforme</name>
    <dbReference type="NCBI Taxonomy" id="1567552"/>
    <lineage>
        <taxon>Eukaryota</taxon>
        <taxon>Fungi</taxon>
        <taxon>Dikarya</taxon>
        <taxon>Ascomycota</taxon>
        <taxon>Pezizomycotina</taxon>
        <taxon>Sordariomycetes</taxon>
        <taxon>Hypocreomycetidae</taxon>
        <taxon>Hypocreales</taxon>
        <taxon>Hypocreaceae</taxon>
        <taxon>Trichoderma</taxon>
    </lineage>
</organism>
<dbReference type="Proteomes" id="UP000801864">
    <property type="component" value="Unassembled WGS sequence"/>
</dbReference>
<reference evidence="1 2" key="1">
    <citation type="submission" date="2018-06" db="EMBL/GenBank/DDBJ databases">
        <title>Genome analysis of cellulolytic fungus Trichoderma lentiforme CFAM-422.</title>
        <authorList>
            <person name="Steindorff A.S."/>
            <person name="Formighieri E.F."/>
            <person name="Midorikawa G.E.O."/>
            <person name="Tamietti M.S."/>
            <person name="Ramos E.Z."/>
            <person name="Silva A.S."/>
            <person name="Bon E.P.S."/>
            <person name="Mendes T.D."/>
            <person name="Damaso M.C.T."/>
            <person name="Favaro L.C.L."/>
        </authorList>
    </citation>
    <scope>NUCLEOTIDE SEQUENCE [LARGE SCALE GENOMIC DNA]</scope>
    <source>
        <strain evidence="1 2">CFAM-422</strain>
    </source>
</reference>